<dbReference type="STRING" id="1851148.SMSP2_02312"/>
<feature type="transmembrane region" description="Helical" evidence="1">
    <location>
        <begin position="233"/>
        <end position="254"/>
    </location>
</feature>
<dbReference type="AlphaFoldDB" id="A0A1R7T5X3"/>
<keyword evidence="1" id="KW-0812">Transmembrane</keyword>
<dbReference type="GO" id="GO:0005886">
    <property type="term" value="C:plasma membrane"/>
    <property type="evidence" value="ECO:0007669"/>
    <property type="project" value="UniProtKB-SubCell"/>
</dbReference>
<feature type="transmembrane region" description="Helical" evidence="1">
    <location>
        <begin position="137"/>
        <end position="159"/>
    </location>
</feature>
<dbReference type="KEGG" id="pbas:SMSP2_02312"/>
<sequence length="322" mass="35680">MIPAKITAIAANTFKETIRQPIFGIIVFLGILIFIFSPSITMYSIDDDNKLLRELGFSTLFLAGLFIAVFSSTGAIVEELENKTVMTVLTKPIPRWGFILGKFLGLVLAVAIAHYILTVAMMFVQRHGVMSTASDELDWTVITAGIITICVSILLATLMNYISDWSFIASSMIFMAALATVFLGILFFIDRHWQVNIQENGLHAFDAYSSILLFLAVTIMVAAAVLFSTRLNLVGTLLMCIAVFLLGLISDYIFGRYADTYLWAKLGRLLVPNFQVFWISDAIYQESKITVSYIWKALSYAACYTAGILALAGAAFQNRQMS</sequence>
<dbReference type="EMBL" id="CP019646">
    <property type="protein sequence ID" value="AQQ71933.1"/>
    <property type="molecule type" value="Genomic_DNA"/>
</dbReference>
<feature type="transmembrane region" description="Helical" evidence="1">
    <location>
        <begin position="55"/>
        <end position="76"/>
    </location>
</feature>
<dbReference type="Pfam" id="PF12679">
    <property type="entry name" value="ABC2_membrane_2"/>
    <property type="match status" value="1"/>
</dbReference>
<feature type="transmembrane region" description="Helical" evidence="1">
    <location>
        <begin position="96"/>
        <end position="117"/>
    </location>
</feature>
<keyword evidence="1" id="KW-0472">Membrane</keyword>
<reference evidence="3" key="1">
    <citation type="submission" date="2017-02" db="EMBL/GenBank/DDBJ databases">
        <title>Comparative genomics and description of representatives of a novel lineage of planctomycetes thriving in anoxic sediments.</title>
        <authorList>
            <person name="Spring S."/>
            <person name="Bunk B."/>
            <person name="Sproer C."/>
        </authorList>
    </citation>
    <scope>NUCLEOTIDE SEQUENCE [LARGE SCALE GENOMIC DNA]</scope>
    <source>
        <strain evidence="3">SM-Chi-D1</strain>
    </source>
</reference>
<feature type="transmembrane region" description="Helical" evidence="1">
    <location>
        <begin position="210"/>
        <end position="227"/>
    </location>
</feature>
<dbReference type="PANTHER" id="PTHR43471:SF10">
    <property type="entry name" value="SLL1107 PROTEIN"/>
    <property type="match status" value="1"/>
</dbReference>
<dbReference type="Proteomes" id="UP000188181">
    <property type="component" value="Chromosome"/>
</dbReference>
<name>A0A1R7T5X3_9BACT</name>
<evidence type="ECO:0000256" key="1">
    <source>
        <dbReference type="SAM" id="Phobius"/>
    </source>
</evidence>
<keyword evidence="1" id="KW-1133">Transmembrane helix</keyword>
<accession>A0A1R7T5X3</accession>
<feature type="transmembrane region" description="Helical" evidence="1">
    <location>
        <begin position="22"/>
        <end position="43"/>
    </location>
</feature>
<dbReference type="OrthoDB" id="264591at2"/>
<dbReference type="GO" id="GO:0140359">
    <property type="term" value="F:ABC-type transporter activity"/>
    <property type="evidence" value="ECO:0007669"/>
    <property type="project" value="InterPro"/>
</dbReference>
<organism evidence="2 3">
    <name type="scientific">Limihaloglobus sulfuriphilus</name>
    <dbReference type="NCBI Taxonomy" id="1851148"/>
    <lineage>
        <taxon>Bacteria</taxon>
        <taxon>Pseudomonadati</taxon>
        <taxon>Planctomycetota</taxon>
        <taxon>Phycisphaerae</taxon>
        <taxon>Sedimentisphaerales</taxon>
        <taxon>Sedimentisphaeraceae</taxon>
        <taxon>Limihaloglobus</taxon>
    </lineage>
</organism>
<protein>
    <submittedName>
        <fullName evidence="2">ABC-type transport system involved in multi-copper enzyme maturation, permease component</fullName>
    </submittedName>
</protein>
<feature type="transmembrane region" description="Helical" evidence="1">
    <location>
        <begin position="297"/>
        <end position="316"/>
    </location>
</feature>
<gene>
    <name evidence="2" type="ORF">SMSP2_02312</name>
</gene>
<dbReference type="PANTHER" id="PTHR43471">
    <property type="entry name" value="ABC TRANSPORTER PERMEASE"/>
    <property type="match status" value="1"/>
</dbReference>
<evidence type="ECO:0000313" key="3">
    <source>
        <dbReference type="Proteomes" id="UP000188181"/>
    </source>
</evidence>
<evidence type="ECO:0000313" key="2">
    <source>
        <dbReference type="EMBL" id="AQQ71933.1"/>
    </source>
</evidence>
<dbReference type="RefSeq" id="WP_146684166.1">
    <property type="nucleotide sequence ID" value="NZ_CP019646.1"/>
</dbReference>
<keyword evidence="3" id="KW-1185">Reference proteome</keyword>
<feature type="transmembrane region" description="Helical" evidence="1">
    <location>
        <begin position="165"/>
        <end position="189"/>
    </location>
</feature>
<proteinExistence type="predicted"/>